<evidence type="ECO:0000256" key="8">
    <source>
        <dbReference type="ARBA" id="ARBA00022968"/>
    </source>
</evidence>
<dbReference type="WBParaSite" id="TCLT_0000301701-mRNA-1">
    <property type="protein sequence ID" value="TCLT_0000301701-mRNA-1"/>
    <property type="gene ID" value="TCLT_0000301701"/>
</dbReference>
<evidence type="ECO:0000256" key="1">
    <source>
        <dbReference type="ARBA" id="ARBA00004323"/>
    </source>
</evidence>
<keyword evidence="10 17" id="KW-0333">Golgi apparatus</keyword>
<protein>
    <recommendedName>
        <fullName evidence="14 17">Alpha-1,3-mannosyl-glycoprotein 2-beta-N-acetylglucosaminyltransferase</fullName>
        <shortName evidence="17">GNT-I</shortName>
        <shortName evidence="17">GlcNAc-T I</shortName>
        <ecNumber evidence="14 17">2.4.1.101</ecNumber>
    </recommendedName>
    <alternativeName>
        <fullName evidence="15 17">N-glycosyl-oligosaccharide-glycoprotein N-acetylglucosaminyltransferase I</fullName>
    </alternativeName>
</protein>
<reference evidence="20" key="1">
    <citation type="submission" date="2017-02" db="UniProtKB">
        <authorList>
            <consortium name="WormBaseParasite"/>
        </authorList>
    </citation>
    <scope>IDENTIFICATION</scope>
</reference>
<reference evidence="18 19" key="2">
    <citation type="submission" date="2018-11" db="EMBL/GenBank/DDBJ databases">
        <authorList>
            <consortium name="Pathogen Informatics"/>
        </authorList>
    </citation>
    <scope>NUCLEOTIDE SEQUENCE [LARGE SCALE GENOMIC DNA]</scope>
</reference>
<keyword evidence="19" id="KW-1185">Reference proteome</keyword>
<evidence type="ECO:0000256" key="6">
    <source>
        <dbReference type="ARBA" id="ARBA00022692"/>
    </source>
</evidence>
<evidence type="ECO:0000256" key="12">
    <source>
        <dbReference type="ARBA" id="ARBA00023211"/>
    </source>
</evidence>
<dbReference type="SUPFAM" id="SSF53448">
    <property type="entry name" value="Nucleotide-diphospho-sugar transferases"/>
    <property type="match status" value="1"/>
</dbReference>
<evidence type="ECO:0000256" key="5">
    <source>
        <dbReference type="ARBA" id="ARBA00022679"/>
    </source>
</evidence>
<evidence type="ECO:0000256" key="2">
    <source>
        <dbReference type="ARBA" id="ARBA00004922"/>
    </source>
</evidence>
<keyword evidence="8 17" id="KW-0735">Signal-anchor</keyword>
<evidence type="ECO:0000313" key="20">
    <source>
        <dbReference type="WBParaSite" id="TCLT_0000301701-mRNA-1"/>
    </source>
</evidence>
<keyword evidence="11" id="KW-0472">Membrane</keyword>
<dbReference type="UniPathway" id="UPA00378"/>
<evidence type="ECO:0000256" key="10">
    <source>
        <dbReference type="ARBA" id="ARBA00023034"/>
    </source>
</evidence>
<dbReference type="OrthoDB" id="440755at2759"/>
<evidence type="ECO:0000256" key="4">
    <source>
        <dbReference type="ARBA" id="ARBA00022676"/>
    </source>
</evidence>
<dbReference type="InterPro" id="IPR029044">
    <property type="entry name" value="Nucleotide-diphossugar_trans"/>
</dbReference>
<dbReference type="Pfam" id="PF03071">
    <property type="entry name" value="GNT-I"/>
    <property type="match status" value="1"/>
</dbReference>
<evidence type="ECO:0000256" key="15">
    <source>
        <dbReference type="ARBA" id="ARBA00041712"/>
    </source>
</evidence>
<dbReference type="GO" id="GO:0003827">
    <property type="term" value="F:alpha-1,3-mannosylglycoprotein 2-beta-N-acetylglucosaminyltransferase activity"/>
    <property type="evidence" value="ECO:0007669"/>
    <property type="project" value="UniProtKB-UniRule"/>
</dbReference>
<dbReference type="EMBL" id="UYYF01000891">
    <property type="protein sequence ID" value="VDM99272.1"/>
    <property type="molecule type" value="Genomic_DNA"/>
</dbReference>
<dbReference type="Gene3D" id="3.90.550.10">
    <property type="entry name" value="Spore Coat Polysaccharide Biosynthesis Protein SpsA, Chain A"/>
    <property type="match status" value="1"/>
</dbReference>
<evidence type="ECO:0000256" key="17">
    <source>
        <dbReference type="RuleBase" id="RU368119"/>
    </source>
</evidence>
<keyword evidence="5" id="KW-0808">Transferase</keyword>
<evidence type="ECO:0000256" key="13">
    <source>
        <dbReference type="ARBA" id="ARBA00037706"/>
    </source>
</evidence>
<name>A0A0N5CS17_THECL</name>
<comment type="pathway">
    <text evidence="2 17">Protein modification; protein glycosylation.</text>
</comment>
<dbReference type="EC" id="2.4.1.101" evidence="14 17"/>
<dbReference type="Proteomes" id="UP000276776">
    <property type="component" value="Unassembled WGS sequence"/>
</dbReference>
<keyword evidence="12 17" id="KW-0464">Manganese</keyword>
<evidence type="ECO:0000256" key="16">
    <source>
        <dbReference type="ARBA" id="ARBA00049421"/>
    </source>
</evidence>
<comment type="similarity">
    <text evidence="3 17">Belongs to the glycosyltransferase 13 family.</text>
</comment>
<dbReference type="GO" id="GO:0030145">
    <property type="term" value="F:manganese ion binding"/>
    <property type="evidence" value="ECO:0007669"/>
    <property type="project" value="UniProtKB-UniRule"/>
</dbReference>
<dbReference type="PANTHER" id="PTHR10468">
    <property type="entry name" value="PROTEIN O-LINKED-MANNOSE BETA-1,2-N-ACETYLGLUCOSAMINYLTRANSFERASE 1/ALPHA-1,3-MANNOSYL-GLYCOPROTEIN 2-BETA-N-ACETYLGLUCOSAMINYLTRANSFERASE"/>
    <property type="match status" value="1"/>
</dbReference>
<comment type="function">
    <text evidence="13 17">Initiates complex N-linked carbohydrate formation. Essential for the conversion of high-mannose to hybrid and complex N-glycans.</text>
</comment>
<proteinExistence type="inferred from homology"/>
<dbReference type="GO" id="GO:0006487">
    <property type="term" value="P:protein N-linked glycosylation"/>
    <property type="evidence" value="ECO:0007669"/>
    <property type="project" value="TreeGrafter"/>
</dbReference>
<dbReference type="FunFam" id="3.90.550.10:FF:000252">
    <property type="entry name" value="Protein O-linked-mannose beta-1,2-N-acetylglucosaminyltransferase 1"/>
    <property type="match status" value="1"/>
</dbReference>
<dbReference type="PANTHER" id="PTHR10468:SF0">
    <property type="entry name" value="ALPHA-1,3-MANNOSYL-GLYCOPROTEIN 2-BETA-N-ACETYLGLUCOSAMINYLTRANSFERASE"/>
    <property type="match status" value="1"/>
</dbReference>
<dbReference type="OMA" id="DHAFREM"/>
<evidence type="ECO:0000256" key="3">
    <source>
        <dbReference type="ARBA" id="ARBA00006492"/>
    </source>
</evidence>
<accession>A0A0N5CS17</accession>
<dbReference type="InterPro" id="IPR004139">
    <property type="entry name" value="Glyco_trans_13"/>
</dbReference>
<keyword evidence="7 17" id="KW-0479">Metal-binding</keyword>
<evidence type="ECO:0000256" key="14">
    <source>
        <dbReference type="ARBA" id="ARBA00038949"/>
    </source>
</evidence>
<evidence type="ECO:0000313" key="18">
    <source>
        <dbReference type="EMBL" id="VDM99272.1"/>
    </source>
</evidence>
<gene>
    <name evidence="18" type="ORF">TCLT_LOCUS3018</name>
</gene>
<sequence>MALTLNISLSNKPQKLSLPNQWTLPITILVFVCNRPKAIKNHLQKLLRYRPSVEKFPIIVSQDCDDENVKETIKKFGTDVNYIKHTSSQKARITVLPGHQRFVTYYRIARHYKLGLSYVFDKLNSSTVIITEDDLDIAPDFFEYFSATRHLLDLDETLYCVSAWNDNGKSYLIDMKQRELLYRSDFFPGLGWMMTRSRLCSVIA</sequence>
<evidence type="ECO:0000313" key="19">
    <source>
        <dbReference type="Proteomes" id="UP000276776"/>
    </source>
</evidence>
<dbReference type="AlphaFoldDB" id="A0A0N5CS17"/>
<evidence type="ECO:0000256" key="9">
    <source>
        <dbReference type="ARBA" id="ARBA00022989"/>
    </source>
</evidence>
<comment type="catalytic activity">
    <reaction evidence="16 17">
        <text>N(4)-(alpha-D-Man-(1-&gt;3)-[alpha-D-Man-(1-&gt;3)-[alpha-D-Man-(1-&gt;6)]-alpha-D-Man-(1-&gt;6)]-beta-D-Man-(1-&gt;4)-beta-D-GlcNAc-(1-&gt;4)-beta-D-GlcNAc)-L-asparaginyl-[protein] (N-glucan mannose isomer 5A1,2) + UDP-N-acetyl-alpha-D-glucosamine = N(4)-{beta-D-GlcNAc-(1-&gt;2)-alpha-D-Man-(1-&gt;3)-[alpha-D-Man-(1-&gt;3)-[alpha-D-Man-(1-&gt;6)]-alpha-D-Man-(1-&gt;6)]-beta-D-Man-(1-&gt;4)-beta-D-GlcNAc-(1-&gt;4)-beta-D-GlcNAc}-L-asparaginyl-[protein] + UDP + H(+)</text>
        <dbReference type="Rhea" id="RHEA:11456"/>
        <dbReference type="Rhea" id="RHEA-COMP:14367"/>
        <dbReference type="Rhea" id="RHEA-COMP:14368"/>
        <dbReference type="ChEBI" id="CHEBI:15378"/>
        <dbReference type="ChEBI" id="CHEBI:57705"/>
        <dbReference type="ChEBI" id="CHEBI:58223"/>
        <dbReference type="ChEBI" id="CHEBI:59087"/>
        <dbReference type="ChEBI" id="CHEBI:60625"/>
        <dbReference type="EC" id="2.4.1.101"/>
    </reaction>
</comment>
<keyword evidence="6" id="KW-0812">Transmembrane</keyword>
<dbReference type="InterPro" id="IPR052261">
    <property type="entry name" value="Glycosyltransferase_13"/>
</dbReference>
<dbReference type="GO" id="GO:0000139">
    <property type="term" value="C:Golgi membrane"/>
    <property type="evidence" value="ECO:0007669"/>
    <property type="project" value="UniProtKB-SubCell"/>
</dbReference>
<comment type="cofactor">
    <cofactor evidence="17">
        <name>Mn(2+)</name>
        <dbReference type="ChEBI" id="CHEBI:29035"/>
    </cofactor>
    <text evidence="17">The cofactor is mostly bound to the substrate.</text>
</comment>
<evidence type="ECO:0000256" key="11">
    <source>
        <dbReference type="ARBA" id="ARBA00023136"/>
    </source>
</evidence>
<dbReference type="STRING" id="103827.A0A0N5CS17"/>
<comment type="subcellular location">
    <subcellularLocation>
        <location evidence="1 17">Golgi apparatus membrane</location>
        <topology evidence="1 17">Single-pass type II membrane protein</topology>
    </subcellularLocation>
</comment>
<evidence type="ECO:0000256" key="7">
    <source>
        <dbReference type="ARBA" id="ARBA00022723"/>
    </source>
</evidence>
<keyword evidence="4 17" id="KW-0328">Glycosyltransferase</keyword>
<keyword evidence="9" id="KW-1133">Transmembrane helix</keyword>
<organism evidence="20">
    <name type="scientific">Thelazia callipaeda</name>
    <name type="common">Oriental eyeworm</name>
    <name type="synonym">Parasitic nematode</name>
    <dbReference type="NCBI Taxonomy" id="103827"/>
    <lineage>
        <taxon>Eukaryota</taxon>
        <taxon>Metazoa</taxon>
        <taxon>Ecdysozoa</taxon>
        <taxon>Nematoda</taxon>
        <taxon>Chromadorea</taxon>
        <taxon>Rhabditida</taxon>
        <taxon>Spirurina</taxon>
        <taxon>Spiruromorpha</taxon>
        <taxon>Thelazioidea</taxon>
        <taxon>Thelaziidae</taxon>
        <taxon>Thelazia</taxon>
    </lineage>
</organism>